<dbReference type="AlphaFoldDB" id="A0A830C013"/>
<dbReference type="Proteomes" id="UP000653305">
    <property type="component" value="Unassembled WGS sequence"/>
</dbReference>
<gene>
    <name evidence="1" type="ORF">PHJA_001199800</name>
</gene>
<dbReference type="EMBL" id="BMAC01000220">
    <property type="protein sequence ID" value="GFP90558.1"/>
    <property type="molecule type" value="Genomic_DNA"/>
</dbReference>
<organism evidence="1 2">
    <name type="scientific">Phtheirospermum japonicum</name>
    <dbReference type="NCBI Taxonomy" id="374723"/>
    <lineage>
        <taxon>Eukaryota</taxon>
        <taxon>Viridiplantae</taxon>
        <taxon>Streptophyta</taxon>
        <taxon>Embryophyta</taxon>
        <taxon>Tracheophyta</taxon>
        <taxon>Spermatophyta</taxon>
        <taxon>Magnoliopsida</taxon>
        <taxon>eudicotyledons</taxon>
        <taxon>Gunneridae</taxon>
        <taxon>Pentapetalae</taxon>
        <taxon>asterids</taxon>
        <taxon>lamiids</taxon>
        <taxon>Lamiales</taxon>
        <taxon>Orobanchaceae</taxon>
        <taxon>Orobanchaceae incertae sedis</taxon>
        <taxon>Phtheirospermum</taxon>
    </lineage>
</organism>
<protein>
    <submittedName>
        <fullName evidence="1">Uncharacterized protein</fullName>
    </submittedName>
</protein>
<name>A0A830C013_9LAMI</name>
<comment type="caution">
    <text evidence="1">The sequence shown here is derived from an EMBL/GenBank/DDBJ whole genome shotgun (WGS) entry which is preliminary data.</text>
</comment>
<reference evidence="1" key="1">
    <citation type="submission" date="2020-07" db="EMBL/GenBank/DDBJ databases">
        <title>Ethylene signaling mediates host invasion by parasitic plants.</title>
        <authorList>
            <person name="Yoshida S."/>
        </authorList>
    </citation>
    <scope>NUCLEOTIDE SEQUENCE</scope>
    <source>
        <strain evidence="1">Okayama</strain>
    </source>
</reference>
<evidence type="ECO:0000313" key="1">
    <source>
        <dbReference type="EMBL" id="GFP90558.1"/>
    </source>
</evidence>
<evidence type="ECO:0000313" key="2">
    <source>
        <dbReference type="Proteomes" id="UP000653305"/>
    </source>
</evidence>
<accession>A0A830C013</accession>
<keyword evidence="2" id="KW-1185">Reference proteome</keyword>
<proteinExistence type="predicted"/>
<sequence length="154" mass="17388">MATTGDDGRRWTCEWRQNNTVVMNTKGSNVAGLIVVFQVNSRMYNVKLQELRLRGRTKVLPIQILERHVLPILTLLIGLIGATCRANICPSYCVTHIGTTCPPNSTDVILDIKPIDPLLNLFKDVFSAESLLFDFRYLELNSFKHKRGITVCVL</sequence>